<dbReference type="Proteomes" id="UP000682733">
    <property type="component" value="Unassembled WGS sequence"/>
</dbReference>
<dbReference type="AlphaFoldDB" id="A0A8S2EIN8"/>
<feature type="compositionally biased region" description="Low complexity" evidence="1">
    <location>
        <begin position="107"/>
        <end position="132"/>
    </location>
</feature>
<protein>
    <submittedName>
        <fullName evidence="2">Uncharacterized protein</fullName>
    </submittedName>
</protein>
<gene>
    <name evidence="2" type="ORF">OVA965_LOCUS21737</name>
    <name evidence="3" type="ORF">TMI583_LOCUS22449</name>
</gene>
<comment type="caution">
    <text evidence="2">The sequence shown here is derived from an EMBL/GenBank/DDBJ whole genome shotgun (WGS) entry which is preliminary data.</text>
</comment>
<dbReference type="Proteomes" id="UP000677228">
    <property type="component" value="Unassembled WGS sequence"/>
</dbReference>
<feature type="compositionally biased region" description="Basic and acidic residues" evidence="1">
    <location>
        <begin position="194"/>
        <end position="209"/>
    </location>
</feature>
<feature type="compositionally biased region" description="Polar residues" evidence="1">
    <location>
        <begin position="220"/>
        <end position="242"/>
    </location>
</feature>
<evidence type="ECO:0000313" key="4">
    <source>
        <dbReference type="Proteomes" id="UP000677228"/>
    </source>
</evidence>
<dbReference type="EMBL" id="CAJOBA010032374">
    <property type="protein sequence ID" value="CAF3963283.1"/>
    <property type="molecule type" value="Genomic_DNA"/>
</dbReference>
<feature type="region of interest" description="Disordered" evidence="1">
    <location>
        <begin position="159"/>
        <end position="248"/>
    </location>
</feature>
<evidence type="ECO:0000313" key="2">
    <source>
        <dbReference type="EMBL" id="CAF1153721.1"/>
    </source>
</evidence>
<evidence type="ECO:0000313" key="3">
    <source>
        <dbReference type="EMBL" id="CAF3963283.1"/>
    </source>
</evidence>
<dbReference type="EMBL" id="CAJNOK010012006">
    <property type="protein sequence ID" value="CAF1153721.1"/>
    <property type="molecule type" value="Genomic_DNA"/>
</dbReference>
<feature type="compositionally biased region" description="Polar residues" evidence="1">
    <location>
        <begin position="159"/>
        <end position="192"/>
    </location>
</feature>
<accession>A0A8S2EIN8</accession>
<feature type="region of interest" description="Disordered" evidence="1">
    <location>
        <begin position="97"/>
        <end position="141"/>
    </location>
</feature>
<name>A0A8S2EIN8_9BILA</name>
<evidence type="ECO:0000256" key="1">
    <source>
        <dbReference type="SAM" id="MobiDB-lite"/>
    </source>
</evidence>
<reference evidence="2" key="1">
    <citation type="submission" date="2021-02" db="EMBL/GenBank/DDBJ databases">
        <authorList>
            <person name="Nowell W R."/>
        </authorList>
    </citation>
    <scope>NUCLEOTIDE SEQUENCE</scope>
</reference>
<organism evidence="2 4">
    <name type="scientific">Didymodactylos carnosus</name>
    <dbReference type="NCBI Taxonomy" id="1234261"/>
    <lineage>
        <taxon>Eukaryota</taxon>
        <taxon>Metazoa</taxon>
        <taxon>Spiralia</taxon>
        <taxon>Gnathifera</taxon>
        <taxon>Rotifera</taxon>
        <taxon>Eurotatoria</taxon>
        <taxon>Bdelloidea</taxon>
        <taxon>Philodinida</taxon>
        <taxon>Philodinidae</taxon>
        <taxon>Didymodactylos</taxon>
    </lineage>
</organism>
<proteinExistence type="predicted"/>
<sequence>MANVWNTFQHEHAGQGLSQTEMSTMYHDDSSATTVDIGGGMSGAEADISGISNGMAEATLSDTAEVSTPSTNPWNTFQHEHADEGLSKSELCDIYQQQKSAQPDNAQPPSSEPVSTETASSETSTTQSAVQSGEEPTLSNKWNEFEHEHIDEGLSQSEMSELYQKQNSTKQDVSHTTSAGNSTTQDPSQSAEKLSPENEWNKFEKDHAGEGLSKSEMSDMYQQEKSTLQDESQLPEQNNNTDKAAESENHQWGIDWQAYEHLFQGRGFTPTQLSEMYRSFRWPEGYQLELTPDGTLVDPMSASSKEAMKTGLFDENNRLRNNGEVKYSVFRSVLKQMNIADSGLVSSMYDNVTGTSHLQAKHLKTRCYRDGVTESGGRDADHILEPQNLVPFLNRTALSHKDFHKLRQILNDSDYQNVESRGVVYNRDTKNKANRGIQTNRPELNQETFKQEQIQRDKARQYADQCREQNYPDVAKVFDQLGDKCDRLNNIHSMMNDVTTISRSGKSTVESENNLVSNIQEYEKLFGTLEFNGGNVTRKHNDIFARAHSAQQDVNP</sequence>